<name>A0A6N7J0U1_9FIRM</name>
<keyword evidence="20" id="KW-1185">Reference proteome</keyword>
<dbReference type="PROSITE" id="PS51711">
    <property type="entry name" value="G_FEOB"/>
    <property type="match status" value="1"/>
</dbReference>
<comment type="subcellular location">
    <subcellularLocation>
        <location evidence="2">Cell inner membrane</location>
        <topology evidence="2">Multi-pass membrane protein</topology>
    </subcellularLocation>
    <subcellularLocation>
        <location evidence="17">Cell membrane</location>
        <topology evidence="17">Multi-pass membrane protein</topology>
    </subcellularLocation>
</comment>
<dbReference type="InterPro" id="IPR041069">
    <property type="entry name" value="FeoB_Cyto"/>
</dbReference>
<evidence type="ECO:0000256" key="6">
    <source>
        <dbReference type="ARBA" id="ARBA00022519"/>
    </source>
</evidence>
<evidence type="ECO:0000256" key="9">
    <source>
        <dbReference type="ARBA" id="ARBA00022989"/>
    </source>
</evidence>
<feature type="transmembrane region" description="Helical" evidence="17">
    <location>
        <begin position="523"/>
        <end position="548"/>
    </location>
</feature>
<keyword evidence="16" id="KW-0479">Metal-binding</keyword>
<evidence type="ECO:0000256" key="14">
    <source>
        <dbReference type="NCBIfam" id="TIGR00437"/>
    </source>
</evidence>
<keyword evidence="12 15" id="KW-0342">GTP-binding</keyword>
<feature type="binding site" evidence="15">
    <location>
        <begin position="54"/>
        <end position="57"/>
    </location>
    <ligand>
        <name>GTP</name>
        <dbReference type="ChEBI" id="CHEBI:37565"/>
        <label>1</label>
    </ligand>
</feature>
<dbReference type="EMBL" id="VOGC01000004">
    <property type="protein sequence ID" value="MQN01227.1"/>
    <property type="molecule type" value="Genomic_DNA"/>
</dbReference>
<feature type="binding site" evidence="16">
    <location>
        <position position="20"/>
    </location>
    <ligand>
        <name>Mg(2+)</name>
        <dbReference type="ChEBI" id="CHEBI:18420"/>
        <label>2</label>
    </ligand>
</feature>
<evidence type="ECO:0000256" key="2">
    <source>
        <dbReference type="ARBA" id="ARBA00004429"/>
    </source>
</evidence>
<comment type="caution">
    <text evidence="19">The sequence shown here is derived from an EMBL/GenBank/DDBJ whole genome shotgun (WGS) entry which is preliminary data.</text>
</comment>
<comment type="function">
    <text evidence="1 17">Probable transporter of a GTP-driven Fe(2+) uptake system.</text>
</comment>
<feature type="binding site" evidence="16">
    <location>
        <position position="24"/>
    </location>
    <ligand>
        <name>Mg(2+)</name>
        <dbReference type="ChEBI" id="CHEBI:18420"/>
        <label>2</label>
    </ligand>
</feature>
<keyword evidence="9 17" id="KW-1133">Transmembrane helix</keyword>
<dbReference type="InterPro" id="IPR050860">
    <property type="entry name" value="FeoB_GTPase"/>
</dbReference>
<keyword evidence="3 17" id="KW-0813">Transport</keyword>
<evidence type="ECO:0000256" key="17">
    <source>
        <dbReference type="RuleBase" id="RU362098"/>
    </source>
</evidence>
<evidence type="ECO:0000256" key="13">
    <source>
        <dbReference type="ARBA" id="ARBA00023136"/>
    </source>
</evidence>
<evidence type="ECO:0000256" key="12">
    <source>
        <dbReference type="ARBA" id="ARBA00023134"/>
    </source>
</evidence>
<evidence type="ECO:0000256" key="4">
    <source>
        <dbReference type="ARBA" id="ARBA00022475"/>
    </source>
</evidence>
<feature type="transmembrane region" description="Helical" evidence="17">
    <location>
        <begin position="670"/>
        <end position="692"/>
    </location>
</feature>
<evidence type="ECO:0000256" key="3">
    <source>
        <dbReference type="ARBA" id="ARBA00022448"/>
    </source>
</evidence>
<dbReference type="AlphaFoldDB" id="A0A6N7J0U1"/>
<keyword evidence="16" id="KW-0460">Magnesium</keyword>
<dbReference type="CDD" id="cd01879">
    <property type="entry name" value="FeoB"/>
    <property type="match status" value="1"/>
</dbReference>
<dbReference type="Gene3D" id="3.40.50.300">
    <property type="entry name" value="P-loop containing nucleotide triphosphate hydrolases"/>
    <property type="match status" value="1"/>
</dbReference>
<keyword evidence="7 17" id="KW-0812">Transmembrane</keyword>
<feature type="transmembrane region" description="Helical" evidence="17">
    <location>
        <begin position="555"/>
        <end position="575"/>
    </location>
</feature>
<keyword evidence="13 17" id="KW-0472">Membrane</keyword>
<evidence type="ECO:0000259" key="18">
    <source>
        <dbReference type="PROSITE" id="PS51711"/>
    </source>
</evidence>
<gene>
    <name evidence="19" type="primary">feoB</name>
    <name evidence="19" type="ORF">FRC54_04680</name>
</gene>
<evidence type="ECO:0000256" key="11">
    <source>
        <dbReference type="ARBA" id="ARBA00023065"/>
    </source>
</evidence>
<keyword evidence="4" id="KW-1003">Cell membrane</keyword>
<feature type="binding site" evidence="16">
    <location>
        <position position="23"/>
    </location>
    <ligand>
        <name>Mg(2+)</name>
        <dbReference type="ChEBI" id="CHEBI:18420"/>
        <label>2</label>
    </ligand>
</feature>
<evidence type="ECO:0000256" key="16">
    <source>
        <dbReference type="PIRSR" id="PIRSR603373-2"/>
    </source>
</evidence>
<accession>A0A6N7J0U1</accession>
<evidence type="ECO:0000313" key="19">
    <source>
        <dbReference type="EMBL" id="MQN01227.1"/>
    </source>
</evidence>
<evidence type="ECO:0000256" key="10">
    <source>
        <dbReference type="ARBA" id="ARBA00023004"/>
    </source>
</evidence>
<dbReference type="SUPFAM" id="SSF52540">
    <property type="entry name" value="P-loop containing nucleoside triphosphate hydrolases"/>
    <property type="match status" value="1"/>
</dbReference>
<dbReference type="NCBIfam" id="TIGR00437">
    <property type="entry name" value="feoB"/>
    <property type="match status" value="1"/>
</dbReference>
<keyword evidence="5 17" id="KW-0410">Iron transport</keyword>
<feature type="binding site" evidence="15">
    <location>
        <begin position="34"/>
        <end position="38"/>
    </location>
    <ligand>
        <name>GTP</name>
        <dbReference type="ChEBI" id="CHEBI:37565"/>
        <label>1</label>
    </ligand>
</feature>
<dbReference type="GO" id="GO:0046872">
    <property type="term" value="F:metal ion binding"/>
    <property type="evidence" value="ECO:0007669"/>
    <property type="project" value="UniProtKB-KW"/>
</dbReference>
<feature type="transmembrane region" description="Helical" evidence="17">
    <location>
        <begin position="698"/>
        <end position="719"/>
    </location>
</feature>
<feature type="binding site" evidence="16">
    <location>
        <position position="21"/>
    </location>
    <ligand>
        <name>Mg(2+)</name>
        <dbReference type="ChEBI" id="CHEBI:18420"/>
        <label>2</label>
    </ligand>
</feature>
<feature type="transmembrane region" description="Helical" evidence="17">
    <location>
        <begin position="433"/>
        <end position="452"/>
    </location>
</feature>
<dbReference type="Proteomes" id="UP000460257">
    <property type="component" value="Unassembled WGS sequence"/>
</dbReference>
<dbReference type="FunFam" id="3.40.50.300:FF:000426">
    <property type="entry name" value="Ferrous iron transport protein B"/>
    <property type="match status" value="1"/>
</dbReference>
<comment type="similarity">
    <text evidence="17">Belongs to the TRAFAC class TrmE-Era-EngA-EngB-Septin-like GTPase superfamily. FeoB GTPase (TC 9.A.8) family.</text>
</comment>
<feature type="binding site" evidence="15">
    <location>
        <begin position="114"/>
        <end position="117"/>
    </location>
    <ligand>
        <name>GTP</name>
        <dbReference type="ChEBI" id="CHEBI:37565"/>
        <label>1</label>
    </ligand>
</feature>
<organism evidence="19 20">
    <name type="scientific">Candidatus Weimeria bifida</name>
    <dbReference type="NCBI Taxonomy" id="2599074"/>
    <lineage>
        <taxon>Bacteria</taxon>
        <taxon>Bacillati</taxon>
        <taxon>Bacillota</taxon>
        <taxon>Clostridia</taxon>
        <taxon>Lachnospirales</taxon>
        <taxon>Lachnospiraceae</taxon>
        <taxon>Candidatus Weimeria</taxon>
    </lineage>
</organism>
<proteinExistence type="inferred from homology"/>
<dbReference type="InterPro" id="IPR003373">
    <property type="entry name" value="Fe2_transport_prot-B"/>
</dbReference>
<dbReference type="PANTHER" id="PTHR43185:SF1">
    <property type="entry name" value="FE(2+) TRANSPORTER FEOB"/>
    <property type="match status" value="1"/>
</dbReference>
<evidence type="ECO:0000256" key="8">
    <source>
        <dbReference type="ARBA" id="ARBA00022741"/>
    </source>
</evidence>
<dbReference type="InterPro" id="IPR030389">
    <property type="entry name" value="G_FEOB_dom"/>
</dbReference>
<dbReference type="NCBIfam" id="TIGR00231">
    <property type="entry name" value="small_GTP"/>
    <property type="match status" value="1"/>
</dbReference>
<reference evidence="19" key="1">
    <citation type="journal article" date="2020" name="Appl. Environ. Microbiol.">
        <title>Medium-Chain Fatty Acid Synthesis by 'Candidatus Weimeria bifida' gen. nov., sp. nov., and 'Candidatus Pseudoramibacter fermentans' sp. nov.</title>
        <authorList>
            <person name="Scarborough M.J."/>
            <person name="Myers K.S."/>
            <person name="Donohue T.J."/>
            <person name="Noguera D.R."/>
        </authorList>
    </citation>
    <scope>NUCLEOTIDE SEQUENCE</scope>
    <source>
        <strain evidence="19">LCO1.1</strain>
    </source>
</reference>
<feature type="transmembrane region" description="Helical" evidence="17">
    <location>
        <begin position="626"/>
        <end position="649"/>
    </location>
</feature>
<keyword evidence="10 17" id="KW-0408">Iron</keyword>
<evidence type="ECO:0000256" key="7">
    <source>
        <dbReference type="ARBA" id="ARBA00022692"/>
    </source>
</evidence>
<dbReference type="InterPro" id="IPR011640">
    <property type="entry name" value="Fe2_transport_prot_B_C"/>
</dbReference>
<dbReference type="GO" id="GO:0005886">
    <property type="term" value="C:plasma membrane"/>
    <property type="evidence" value="ECO:0007669"/>
    <property type="project" value="UniProtKB-SubCell"/>
</dbReference>
<dbReference type="Pfam" id="PF17910">
    <property type="entry name" value="FeoB_Cyto"/>
    <property type="match status" value="1"/>
</dbReference>
<keyword evidence="11" id="KW-0406">Ion transport</keyword>
<dbReference type="GO" id="GO:0005525">
    <property type="term" value="F:GTP binding"/>
    <property type="evidence" value="ECO:0007669"/>
    <property type="project" value="UniProtKB-KW"/>
</dbReference>
<keyword evidence="6" id="KW-0997">Cell inner membrane</keyword>
<dbReference type="Gene3D" id="1.10.287.1770">
    <property type="match status" value="1"/>
</dbReference>
<dbReference type="InterPro" id="IPR027417">
    <property type="entry name" value="P-loop_NTPase"/>
</dbReference>
<dbReference type="Pfam" id="PF07664">
    <property type="entry name" value="FeoB_C"/>
    <property type="match status" value="1"/>
</dbReference>
<dbReference type="InterPro" id="IPR011642">
    <property type="entry name" value="Gate_dom"/>
</dbReference>
<dbReference type="PANTHER" id="PTHR43185">
    <property type="entry name" value="FERROUS IRON TRANSPORT PROTEIN B"/>
    <property type="match status" value="1"/>
</dbReference>
<evidence type="ECO:0000256" key="15">
    <source>
        <dbReference type="PIRSR" id="PIRSR603373-1"/>
    </source>
</evidence>
<dbReference type="InterPro" id="IPR005225">
    <property type="entry name" value="Small_GTP-bd"/>
</dbReference>
<keyword evidence="8 15" id="KW-0547">Nucleotide-binding</keyword>
<dbReference type="GO" id="GO:0015093">
    <property type="term" value="F:ferrous iron transmembrane transporter activity"/>
    <property type="evidence" value="ECO:0007669"/>
    <property type="project" value="UniProtKB-UniRule"/>
</dbReference>
<evidence type="ECO:0000313" key="20">
    <source>
        <dbReference type="Proteomes" id="UP000460257"/>
    </source>
</evidence>
<feature type="transmembrane region" description="Helical" evidence="17">
    <location>
        <begin position="458"/>
        <end position="477"/>
    </location>
</feature>
<feature type="transmembrane region" description="Helical" evidence="17">
    <location>
        <begin position="283"/>
        <end position="304"/>
    </location>
</feature>
<feature type="domain" description="FeoB-type G" evidence="18">
    <location>
        <begin position="2"/>
        <end position="163"/>
    </location>
</feature>
<evidence type="ECO:0000256" key="1">
    <source>
        <dbReference type="ARBA" id="ARBA00003926"/>
    </source>
</evidence>
<sequence>MEIKIALAGNPNCGKTTLFNSLTGANQYVGNWPGVTVEKKEGRYTEDHNVIIQDLPGIYSLSPYTLEEVVSRNYLVKDQPDAILNIIDGTNIERNLYLTTQLIEVGIPVVMAINMMDVVRKNGDQIDTKKLGEALGCQVVEISALKGDNVDEPVKLAVKAAMAKKVGELPHVFTGSVEHAIAHIEGSIQDVVPKNQERWYAIKTFERDTKALEGINIPKDAADEIEGHIRDCEKEMDDDSESIITNQRYEYITELISRCVKKGRAKGELLISDKIDRVVTNRWLALPIFVGVMFLVYYVGVTLAGGPLTDWTNDTLFGQWIEEDFFRGFLFKHIHVSAWVDSLIVDGIVNGIATPLGFVPQMAIIFLFLGFLEDCGYMARVAFIMDRIFRKFGLSGKSFIPFLISSGCGVPGIMSTRTIESEKDRRMTMMTTTMIPCGAKLPVIAAIAGYVMGSNVWWFAPVCYFAGIGLVIVYCIILKKTRAFAGEPVPFVMELPAYHFPTVKGLLLHVWERLWAFIKKAGTILFLCCAVMWFLTSFGIEGGAFGLVDDAGNSLLAAIGGFIAPIFVPLGFGHWQPVGATLSGFVAKEQLVGTLSIVSKLGVDVSDAVTESGYHFNALRTAFTEFFGTGSAHVGASMGAISFLVFNIFDSPCLAAISSMAKEIGDRKKFWQAIAFQNISAWCVALMVYQIIGLFNGVPFSGWTVAAFAVLAGYLFLLFRPDPNKKYVEIDRGGISKAKA</sequence>
<dbReference type="Pfam" id="PF02421">
    <property type="entry name" value="FeoB_N"/>
    <property type="match status" value="1"/>
</dbReference>
<protein>
    <recommendedName>
        <fullName evidence="14 17">Ferrous iron transport protein B</fullName>
    </recommendedName>
</protein>
<feature type="binding site" evidence="15">
    <location>
        <begin position="9"/>
        <end position="16"/>
    </location>
    <ligand>
        <name>GTP</name>
        <dbReference type="ChEBI" id="CHEBI:37565"/>
        <label>1</label>
    </ligand>
</feature>
<dbReference type="Pfam" id="PF07670">
    <property type="entry name" value="Gate"/>
    <property type="match status" value="2"/>
</dbReference>
<evidence type="ECO:0000256" key="5">
    <source>
        <dbReference type="ARBA" id="ARBA00022496"/>
    </source>
</evidence>